<accession>A0ABS9INQ0</accession>
<sequence length="676" mass="70589">MVLMHDESSPTTYRFAMNVPPGGHTTINPDGSATVYDKDGNAIRQVARPWAFDAAGRPQKTWYTVDENGDLVQHIEPADNALFPILADPTDTSAEPRVETPPAGSDPMVVAAADALNSPSQAAPPADVPADADPMVVAAANGLDAANQPAPADTAPSEPRVETPPAGSDPMVVAAADALNSPSQAAPPADVPADADPMVVAAATAIDNSEQTATSDADDAAPQPVRNNEESGWVRDQNGQLVAATQYTDDAGHPVTEFTDPETGNTTVLSVGDYDGQIAEVFDPNGNKILREERYSGGVLDTGVSAGTTVRQFDYRTGRELYLNYDAEGNLYNSAYNDDDVNVLLKPDGSLNATLVNPDADYDWQQIAQSVPQEFADTSQNQPIVLNKGDEKLTLNADGSTVLANFDTDRALHFDSGATEPNTVTHADGSDLSVGDGLHDFGQGAWDGARSLVGLGPYGTWETWKGFGSGLGTVIMYLPHTMSDGIHGAANMGNPAGYQHPNREDALFEALTGVQPDYIRTSPNYAVGMLAGAGIATAIPGAGGALAKAIRPGLRAGEHAVRPPIGETSPPNMRGSEGVHPSSPVGNIVMNDSAILPRSIPMTFDGVSFSGHAVDRLRGRGIPPTAAIDAIQNGQIYPGRGGTVIHFSPDNNISVVVNGSNGRVVTVEKGKARGIR</sequence>
<dbReference type="EMBL" id="JAKKOR010000001">
    <property type="protein sequence ID" value="MCF8587155.1"/>
    <property type="molecule type" value="Genomic_DNA"/>
</dbReference>
<protein>
    <recommendedName>
        <fullName evidence="4">DUF4258 domain-containing protein</fullName>
    </recommendedName>
</protein>
<dbReference type="Proteomes" id="UP001200110">
    <property type="component" value="Unassembled WGS sequence"/>
</dbReference>
<evidence type="ECO:0000256" key="1">
    <source>
        <dbReference type="SAM" id="MobiDB-lite"/>
    </source>
</evidence>
<organism evidence="2 3">
    <name type="scientific">Gordonia liuliyuniae</name>
    <dbReference type="NCBI Taxonomy" id="2911517"/>
    <lineage>
        <taxon>Bacteria</taxon>
        <taxon>Bacillati</taxon>
        <taxon>Actinomycetota</taxon>
        <taxon>Actinomycetes</taxon>
        <taxon>Mycobacteriales</taxon>
        <taxon>Gordoniaceae</taxon>
        <taxon>Gordonia</taxon>
    </lineage>
</organism>
<gene>
    <name evidence="2" type="ORF">L5G33_01580</name>
</gene>
<evidence type="ECO:0000313" key="3">
    <source>
        <dbReference type="Proteomes" id="UP001200110"/>
    </source>
</evidence>
<name>A0ABS9INQ0_9ACTN</name>
<proteinExistence type="predicted"/>
<feature type="region of interest" description="Disordered" evidence="1">
    <location>
        <begin position="209"/>
        <end position="232"/>
    </location>
</feature>
<dbReference type="RefSeq" id="WP_236996378.1">
    <property type="nucleotide sequence ID" value="NZ_JAKKOR010000001.1"/>
</dbReference>
<reference evidence="2 3" key="1">
    <citation type="submission" date="2022-01" db="EMBL/GenBank/DDBJ databases">
        <authorList>
            <person name="Huang Y."/>
        </authorList>
    </citation>
    <scope>NUCLEOTIDE SEQUENCE [LARGE SCALE GENOMIC DNA]</scope>
    <source>
        <strain evidence="2 3">HY366</strain>
    </source>
</reference>
<comment type="caution">
    <text evidence="2">The sequence shown here is derived from an EMBL/GenBank/DDBJ whole genome shotgun (WGS) entry which is preliminary data.</text>
</comment>
<keyword evidence="3" id="KW-1185">Reference proteome</keyword>
<evidence type="ECO:0000313" key="2">
    <source>
        <dbReference type="EMBL" id="MCF8587155.1"/>
    </source>
</evidence>
<feature type="region of interest" description="Disordered" evidence="1">
    <location>
        <begin position="146"/>
        <end position="170"/>
    </location>
</feature>
<evidence type="ECO:0008006" key="4">
    <source>
        <dbReference type="Google" id="ProtNLM"/>
    </source>
</evidence>